<proteinExistence type="inferred from homology"/>
<evidence type="ECO:0000256" key="6">
    <source>
        <dbReference type="PIRSR" id="PIRSR002419-1"/>
    </source>
</evidence>
<feature type="transmembrane region" description="Helical" evidence="7">
    <location>
        <begin position="85"/>
        <end position="106"/>
    </location>
</feature>
<dbReference type="InterPro" id="IPR000301">
    <property type="entry name" value="Tetraspanin_animals"/>
</dbReference>
<dbReference type="AlphaFoldDB" id="A0A9P0B2Q8"/>
<dbReference type="PIRSF" id="PIRSF002419">
    <property type="entry name" value="Tetraspanin"/>
    <property type="match status" value="1"/>
</dbReference>
<sequence>MKSCSLSFIKLLLFVFNIVFCIIGIAFIGVGAYILTSLKDVKTFLDTGIIHSSGILIATGVIIFVISFFGCCGAKRESRCMLNTFIAFLVAVIILEIAVGVMAALYKQNFKDAFKDAMTKSIQDKNNPDKDAWDGIQKGFKCCGVNSYVDWEHNNKPVPKTCYKDANDVKTLYKDGCFNTIQEFISSNAGILIGIAFGLVIVKIAGVLFAICMCKGIKRERF</sequence>
<keyword evidence="6" id="KW-1015">Disulfide bond</keyword>
<dbReference type="InterPro" id="IPR008952">
    <property type="entry name" value="Tetraspanin_EC2_sf"/>
</dbReference>
<accession>A0A9P0B2Q8</accession>
<protein>
    <recommendedName>
        <fullName evidence="7">Tetraspanin</fullName>
    </recommendedName>
</protein>
<dbReference type="EMBL" id="OV121135">
    <property type="protein sequence ID" value="CAH0556034.1"/>
    <property type="molecule type" value="Genomic_DNA"/>
</dbReference>
<keyword evidence="5 7" id="KW-0472">Membrane</keyword>
<dbReference type="PANTHER" id="PTHR19282:SF544">
    <property type="entry name" value="TETRASPANIN"/>
    <property type="match status" value="1"/>
</dbReference>
<gene>
    <name evidence="8" type="ORF">MELIAE_LOCUS7241</name>
</gene>
<keyword evidence="3 7" id="KW-0812">Transmembrane</keyword>
<feature type="transmembrane region" description="Helical" evidence="7">
    <location>
        <begin position="12"/>
        <end position="35"/>
    </location>
</feature>
<comment type="similarity">
    <text evidence="2 7">Belongs to the tetraspanin (TM4SF) family.</text>
</comment>
<keyword evidence="9" id="KW-1185">Reference proteome</keyword>
<evidence type="ECO:0000256" key="1">
    <source>
        <dbReference type="ARBA" id="ARBA00004141"/>
    </source>
</evidence>
<feature type="transmembrane region" description="Helical" evidence="7">
    <location>
        <begin position="55"/>
        <end position="73"/>
    </location>
</feature>
<dbReference type="OrthoDB" id="71600at2759"/>
<dbReference type="PRINTS" id="PR00259">
    <property type="entry name" value="TMFOUR"/>
</dbReference>
<dbReference type="InterPro" id="IPR018503">
    <property type="entry name" value="Tetraspanin_CS"/>
</dbReference>
<evidence type="ECO:0000313" key="9">
    <source>
        <dbReference type="Proteomes" id="UP001154078"/>
    </source>
</evidence>
<evidence type="ECO:0000256" key="3">
    <source>
        <dbReference type="ARBA" id="ARBA00022692"/>
    </source>
</evidence>
<evidence type="ECO:0000313" key="8">
    <source>
        <dbReference type="EMBL" id="CAH0556034.1"/>
    </source>
</evidence>
<dbReference type="InterPro" id="IPR018499">
    <property type="entry name" value="Tetraspanin/Peripherin"/>
</dbReference>
<dbReference type="CDD" id="cd03127">
    <property type="entry name" value="tetraspanin_LEL"/>
    <property type="match status" value="1"/>
</dbReference>
<comment type="subcellular location">
    <subcellularLocation>
        <location evidence="1 7">Membrane</location>
        <topology evidence="1 7">Multi-pass membrane protein</topology>
    </subcellularLocation>
</comment>
<reference evidence="8" key="1">
    <citation type="submission" date="2021-12" db="EMBL/GenBank/DDBJ databases">
        <authorList>
            <person name="King R."/>
        </authorList>
    </citation>
    <scope>NUCLEOTIDE SEQUENCE</scope>
</reference>
<evidence type="ECO:0000256" key="7">
    <source>
        <dbReference type="RuleBase" id="RU361218"/>
    </source>
</evidence>
<evidence type="ECO:0000256" key="5">
    <source>
        <dbReference type="ARBA" id="ARBA00023136"/>
    </source>
</evidence>
<dbReference type="SUPFAM" id="SSF48652">
    <property type="entry name" value="Tetraspanin"/>
    <property type="match status" value="1"/>
</dbReference>
<name>A0A9P0B2Q8_BRAAE</name>
<feature type="transmembrane region" description="Helical" evidence="7">
    <location>
        <begin position="189"/>
        <end position="212"/>
    </location>
</feature>
<organism evidence="8 9">
    <name type="scientific">Brassicogethes aeneus</name>
    <name type="common">Rape pollen beetle</name>
    <name type="synonym">Meligethes aeneus</name>
    <dbReference type="NCBI Taxonomy" id="1431903"/>
    <lineage>
        <taxon>Eukaryota</taxon>
        <taxon>Metazoa</taxon>
        <taxon>Ecdysozoa</taxon>
        <taxon>Arthropoda</taxon>
        <taxon>Hexapoda</taxon>
        <taxon>Insecta</taxon>
        <taxon>Pterygota</taxon>
        <taxon>Neoptera</taxon>
        <taxon>Endopterygota</taxon>
        <taxon>Coleoptera</taxon>
        <taxon>Polyphaga</taxon>
        <taxon>Cucujiformia</taxon>
        <taxon>Nitidulidae</taxon>
        <taxon>Meligethinae</taxon>
        <taxon>Brassicogethes</taxon>
    </lineage>
</organism>
<dbReference type="PROSITE" id="PS00421">
    <property type="entry name" value="TM4_1"/>
    <property type="match status" value="1"/>
</dbReference>
<dbReference type="GO" id="GO:0005886">
    <property type="term" value="C:plasma membrane"/>
    <property type="evidence" value="ECO:0007669"/>
    <property type="project" value="TreeGrafter"/>
</dbReference>
<evidence type="ECO:0000256" key="4">
    <source>
        <dbReference type="ARBA" id="ARBA00022989"/>
    </source>
</evidence>
<keyword evidence="4 7" id="KW-1133">Transmembrane helix</keyword>
<dbReference type="Pfam" id="PF00335">
    <property type="entry name" value="Tetraspanin"/>
    <property type="match status" value="1"/>
</dbReference>
<dbReference type="Gene3D" id="1.10.1450.10">
    <property type="entry name" value="Tetraspanin"/>
    <property type="match status" value="1"/>
</dbReference>
<feature type="disulfide bond" evidence="6">
    <location>
        <begin position="143"/>
        <end position="162"/>
    </location>
</feature>
<evidence type="ECO:0000256" key="2">
    <source>
        <dbReference type="ARBA" id="ARBA00006840"/>
    </source>
</evidence>
<dbReference type="PANTHER" id="PTHR19282">
    <property type="entry name" value="TETRASPANIN"/>
    <property type="match status" value="1"/>
</dbReference>
<dbReference type="Proteomes" id="UP001154078">
    <property type="component" value="Chromosome 4"/>
</dbReference>
<feature type="disulfide bond" evidence="6">
    <location>
        <begin position="142"/>
        <end position="177"/>
    </location>
</feature>